<dbReference type="Pfam" id="PF12937">
    <property type="entry name" value="F-box-like"/>
    <property type="match status" value="1"/>
</dbReference>
<dbReference type="OrthoDB" id="2305498at2759"/>
<organism evidence="4 5">
    <name type="scientific">Anaeramoeba ignava</name>
    <name type="common">Anaerobic marine amoeba</name>
    <dbReference type="NCBI Taxonomy" id="1746090"/>
    <lineage>
        <taxon>Eukaryota</taxon>
        <taxon>Metamonada</taxon>
        <taxon>Anaeramoebidae</taxon>
        <taxon>Anaeramoeba</taxon>
    </lineage>
</organism>
<gene>
    <name evidence="4" type="ORF">M0811_08274</name>
</gene>
<evidence type="ECO:0000256" key="2">
    <source>
        <dbReference type="SAM" id="Phobius"/>
    </source>
</evidence>
<feature type="coiled-coil region" evidence="1">
    <location>
        <begin position="182"/>
        <end position="214"/>
    </location>
</feature>
<keyword evidence="5" id="KW-1185">Reference proteome</keyword>
<dbReference type="Proteomes" id="UP001149090">
    <property type="component" value="Unassembled WGS sequence"/>
</dbReference>
<dbReference type="SMART" id="SM00256">
    <property type="entry name" value="FBOX"/>
    <property type="match status" value="1"/>
</dbReference>
<name>A0A9Q0LII8_ANAIG</name>
<feature type="transmembrane region" description="Helical" evidence="2">
    <location>
        <begin position="343"/>
        <end position="362"/>
    </location>
</feature>
<keyword evidence="2" id="KW-0812">Transmembrane</keyword>
<evidence type="ECO:0000313" key="5">
    <source>
        <dbReference type="Proteomes" id="UP001149090"/>
    </source>
</evidence>
<dbReference type="Gene3D" id="1.20.1280.50">
    <property type="match status" value="1"/>
</dbReference>
<evidence type="ECO:0000259" key="3">
    <source>
        <dbReference type="PROSITE" id="PS50181"/>
    </source>
</evidence>
<feature type="domain" description="F-box" evidence="3">
    <location>
        <begin position="12"/>
        <end position="58"/>
    </location>
</feature>
<feature type="transmembrane region" description="Helical" evidence="2">
    <location>
        <begin position="248"/>
        <end position="270"/>
    </location>
</feature>
<feature type="transmembrane region" description="Helical" evidence="2">
    <location>
        <begin position="395"/>
        <end position="417"/>
    </location>
</feature>
<dbReference type="SUPFAM" id="SSF81383">
    <property type="entry name" value="F-box domain"/>
    <property type="match status" value="1"/>
</dbReference>
<dbReference type="AlphaFoldDB" id="A0A9Q0LII8"/>
<sequence length="451" mass="53614">MDFSRIPPDTPNLIINQLPPEILMMICEYLAPGDFVKLGLTCRYFQEIFDDQETWRRIARSYQQFFIFDYFEPNTRISNRKVVGFQTLLDQEMELISKKRQDPKFPNLSKKHFKSMDKSREKRMKKYFHNNKIDGSTTKKEYFTYGNDRQQILASTEEQRIDYINLLENPKEEMLAKGRKIHKIIKKERMNEERKLKNKKKDETRNKIEKLALNNLSFIGFVFSLGFSAYVILITLKVEKVIDAKMSIINLAVEIPLFLLSFYLAISLYYRIAVRYYCTDESVSLFSFVFLFFIQIILIGLRVDNFIKCSWCVVFIPFFLLLVFIPSFLLYDKVYGNGRMKEVWVSLSICLDFMIFFIFLGLRIDHTTNWNYAFVFFPFFIYLVAFFVASFFMKIIPVGVAVLLFYSVFLTLLILYLERVAIHHIYYPFIQVYLFCLMADITSGVGTFFRK</sequence>
<feature type="transmembrane region" description="Helical" evidence="2">
    <location>
        <begin position="429"/>
        <end position="449"/>
    </location>
</feature>
<protein>
    <submittedName>
        <fullName evidence="4">Dactylin</fullName>
    </submittedName>
</protein>
<keyword evidence="1" id="KW-0175">Coiled coil</keyword>
<comment type="caution">
    <text evidence="4">The sequence shown here is derived from an EMBL/GenBank/DDBJ whole genome shotgun (WGS) entry which is preliminary data.</text>
</comment>
<feature type="transmembrane region" description="Helical" evidence="2">
    <location>
        <begin position="216"/>
        <end position="236"/>
    </location>
</feature>
<evidence type="ECO:0000313" key="4">
    <source>
        <dbReference type="EMBL" id="KAJ5074001.1"/>
    </source>
</evidence>
<proteinExistence type="predicted"/>
<dbReference type="PROSITE" id="PS50181">
    <property type="entry name" value="FBOX"/>
    <property type="match status" value="1"/>
</dbReference>
<feature type="transmembrane region" description="Helical" evidence="2">
    <location>
        <begin position="369"/>
        <end position="389"/>
    </location>
</feature>
<reference evidence="4" key="1">
    <citation type="submission" date="2022-10" db="EMBL/GenBank/DDBJ databases">
        <title>Novel sulphate-reducing endosymbionts in the free-living metamonad Anaeramoeba.</title>
        <authorList>
            <person name="Jerlstrom-Hultqvist J."/>
            <person name="Cepicka I."/>
            <person name="Gallot-Lavallee L."/>
            <person name="Salas-Leiva D."/>
            <person name="Curtis B.A."/>
            <person name="Zahonova K."/>
            <person name="Pipaliya S."/>
            <person name="Dacks J."/>
            <person name="Roger A.J."/>
        </authorList>
    </citation>
    <scope>NUCLEOTIDE SEQUENCE</scope>
    <source>
        <strain evidence="4">BMAN</strain>
    </source>
</reference>
<dbReference type="EMBL" id="JAPDFW010000071">
    <property type="protein sequence ID" value="KAJ5074001.1"/>
    <property type="molecule type" value="Genomic_DNA"/>
</dbReference>
<keyword evidence="2" id="KW-1133">Transmembrane helix</keyword>
<dbReference type="InterPro" id="IPR036047">
    <property type="entry name" value="F-box-like_dom_sf"/>
</dbReference>
<evidence type="ECO:0000256" key="1">
    <source>
        <dbReference type="SAM" id="Coils"/>
    </source>
</evidence>
<dbReference type="InterPro" id="IPR001810">
    <property type="entry name" value="F-box_dom"/>
</dbReference>
<keyword evidence="2" id="KW-0472">Membrane</keyword>
<accession>A0A9Q0LII8</accession>
<feature type="transmembrane region" description="Helical" evidence="2">
    <location>
        <begin position="282"/>
        <end position="301"/>
    </location>
</feature>
<feature type="transmembrane region" description="Helical" evidence="2">
    <location>
        <begin position="313"/>
        <end position="331"/>
    </location>
</feature>